<dbReference type="InterPro" id="IPR026699">
    <property type="entry name" value="Exosome_RNA_bind1/RRP40/RRP4"/>
</dbReference>
<dbReference type="EMBL" id="CAXLJM020000122">
    <property type="protein sequence ID" value="CAL8138366.1"/>
    <property type="molecule type" value="Genomic_DNA"/>
</dbReference>
<evidence type="ECO:0000256" key="1">
    <source>
        <dbReference type="ARBA" id="ARBA00004123"/>
    </source>
</evidence>
<dbReference type="Proteomes" id="UP001642540">
    <property type="component" value="Unassembled WGS sequence"/>
</dbReference>
<dbReference type="InterPro" id="IPR004088">
    <property type="entry name" value="KH_dom_type_1"/>
</dbReference>
<dbReference type="PROSITE" id="PS50126">
    <property type="entry name" value="S1"/>
    <property type="match status" value="1"/>
</dbReference>
<comment type="caution">
    <text evidence="6">The sequence shown here is derived from an EMBL/GenBank/DDBJ whole genome shotgun (WGS) entry which is preliminary data.</text>
</comment>
<dbReference type="PANTHER" id="PTHR21321:SF4">
    <property type="entry name" value="EXOSOME COMPLEX COMPONENT RRP4"/>
    <property type="match status" value="1"/>
</dbReference>
<dbReference type="InterPro" id="IPR003029">
    <property type="entry name" value="S1_domain"/>
</dbReference>
<dbReference type="InterPro" id="IPR025721">
    <property type="entry name" value="Exosome_cplx_N_dom"/>
</dbReference>
<dbReference type="Pfam" id="PF21266">
    <property type="entry name" value="S1_RRP4"/>
    <property type="match status" value="1"/>
</dbReference>
<dbReference type="Gene3D" id="2.40.50.100">
    <property type="match status" value="1"/>
</dbReference>
<keyword evidence="4" id="KW-0694">RNA-binding</keyword>
<dbReference type="SMART" id="SM00316">
    <property type="entry name" value="S1"/>
    <property type="match status" value="1"/>
</dbReference>
<dbReference type="InterPro" id="IPR036612">
    <property type="entry name" value="KH_dom_type_1_sf"/>
</dbReference>
<gene>
    <name evidence="6" type="ORF">ODALV1_LOCUS27337</name>
</gene>
<proteinExistence type="inferred from homology"/>
<evidence type="ECO:0000256" key="2">
    <source>
        <dbReference type="ARBA" id="ARBA00009155"/>
    </source>
</evidence>
<name>A0ABP1RXG9_9HEXA</name>
<feature type="domain" description="S1 motif" evidence="5">
    <location>
        <begin position="105"/>
        <end position="183"/>
    </location>
</feature>
<evidence type="ECO:0000256" key="4">
    <source>
        <dbReference type="ARBA" id="ARBA00022884"/>
    </source>
</evidence>
<evidence type="ECO:0000313" key="6">
    <source>
        <dbReference type="EMBL" id="CAL8138366.1"/>
    </source>
</evidence>
<dbReference type="CDD" id="cd22525">
    <property type="entry name" value="KH-I_Rrp4_eukar"/>
    <property type="match status" value="1"/>
</dbReference>
<evidence type="ECO:0000256" key="3">
    <source>
        <dbReference type="ARBA" id="ARBA00022835"/>
    </source>
</evidence>
<dbReference type="Pfam" id="PF15985">
    <property type="entry name" value="KH_6"/>
    <property type="match status" value="1"/>
</dbReference>
<comment type="similarity">
    <text evidence="2">Belongs to the RRP4 family.</text>
</comment>
<dbReference type="Pfam" id="PF14382">
    <property type="entry name" value="ECR1_N"/>
    <property type="match status" value="1"/>
</dbReference>
<keyword evidence="7" id="KW-1185">Reference proteome</keyword>
<reference evidence="6 7" key="1">
    <citation type="submission" date="2024-08" db="EMBL/GenBank/DDBJ databases">
        <authorList>
            <person name="Cucini C."/>
            <person name="Frati F."/>
        </authorList>
    </citation>
    <scope>NUCLEOTIDE SEQUENCE [LARGE SCALE GENOMIC DNA]</scope>
</reference>
<dbReference type="InterPro" id="IPR048565">
    <property type="entry name" value="S1_RRP4"/>
</dbReference>
<evidence type="ECO:0000259" key="5">
    <source>
        <dbReference type="PROSITE" id="PS50126"/>
    </source>
</evidence>
<dbReference type="SUPFAM" id="SSF54791">
    <property type="entry name" value="Eukaryotic type KH-domain (KH-domain type I)"/>
    <property type="match status" value="1"/>
</dbReference>
<accession>A0ABP1RXG9</accession>
<protein>
    <recommendedName>
        <fullName evidence="5">S1 motif domain-containing protein</fullName>
    </recommendedName>
</protein>
<sequence>MSRNQEGEAPLISGGSRRQVSLFDLRVRDEFANDEAKGSAPVSRAANYVTPGTIVTKEMGFMRGHGTFVNPSDQSLVASVVGAVERVNRLVTVRGIGGVYYGEVGDVVVGRITKVMQKRWKVDINGRLDGILLLSSINLPTGELRRRSAEDELGMREVLKEGDVISAEIQSVYNDGSLALHTRSVKYGKLGPGTLVKVPSSIIKRRKNHIHNLPCGVSVILGNNGYVWISPLPNGRMPGTNLEEEDADGKNTVLEEIRITKADRMAVARLKNCIAALSKSWLPIYDTSLMYAYEASTKYECGELLRPDVMQEIGELVRQQMALEGAGS</sequence>
<dbReference type="InterPro" id="IPR012340">
    <property type="entry name" value="NA-bd_OB-fold"/>
</dbReference>
<dbReference type="SUPFAM" id="SSF50249">
    <property type="entry name" value="Nucleic acid-binding proteins"/>
    <property type="match status" value="1"/>
</dbReference>
<comment type="subcellular location">
    <subcellularLocation>
        <location evidence="1">Nucleus</location>
    </subcellularLocation>
</comment>
<organism evidence="6 7">
    <name type="scientific">Orchesella dallaii</name>
    <dbReference type="NCBI Taxonomy" id="48710"/>
    <lineage>
        <taxon>Eukaryota</taxon>
        <taxon>Metazoa</taxon>
        <taxon>Ecdysozoa</taxon>
        <taxon>Arthropoda</taxon>
        <taxon>Hexapoda</taxon>
        <taxon>Collembola</taxon>
        <taxon>Entomobryomorpha</taxon>
        <taxon>Entomobryoidea</taxon>
        <taxon>Orchesellidae</taxon>
        <taxon>Orchesellinae</taxon>
        <taxon>Orchesella</taxon>
    </lineage>
</organism>
<dbReference type="PANTHER" id="PTHR21321">
    <property type="entry name" value="PNAS-3 RELATED"/>
    <property type="match status" value="1"/>
</dbReference>
<evidence type="ECO:0000313" key="7">
    <source>
        <dbReference type="Proteomes" id="UP001642540"/>
    </source>
</evidence>
<dbReference type="SUPFAM" id="SSF110324">
    <property type="entry name" value="Ribosomal L27 protein-like"/>
    <property type="match status" value="1"/>
</dbReference>
<dbReference type="CDD" id="cd05789">
    <property type="entry name" value="S1_Rrp4"/>
    <property type="match status" value="1"/>
</dbReference>
<keyword evidence="3" id="KW-0271">Exosome</keyword>
<dbReference type="Gene3D" id="2.40.50.140">
    <property type="entry name" value="Nucleic acid-binding proteins"/>
    <property type="match status" value="1"/>
</dbReference>